<dbReference type="AlphaFoldDB" id="A0AAQ3JYU7"/>
<proteinExistence type="predicted"/>
<reference evidence="2 3" key="1">
    <citation type="submission" date="2023-10" db="EMBL/GenBank/DDBJ databases">
        <title>Chromosome-scale genome assembly provides insights into flower coloration mechanisms of Canna indica.</title>
        <authorList>
            <person name="Li C."/>
        </authorList>
    </citation>
    <scope>NUCLEOTIDE SEQUENCE [LARGE SCALE GENOMIC DNA]</scope>
    <source>
        <tissue evidence="2">Flower</tissue>
    </source>
</reference>
<evidence type="ECO:0000313" key="2">
    <source>
        <dbReference type="EMBL" id="WOK97271.1"/>
    </source>
</evidence>
<accession>A0AAQ3JYU7</accession>
<evidence type="ECO:0000256" key="1">
    <source>
        <dbReference type="SAM" id="MobiDB-lite"/>
    </source>
</evidence>
<sequence>MASPDRMMTPQQQHPDPIMAALFLFSRHHPPHHSHHDDETQRSPPHTTRITTTHPRPGSAVTRALGRHPTAALQSRADVCPRGPALRPQ</sequence>
<gene>
    <name evidence="2" type="ORF">Cni_G05979</name>
</gene>
<keyword evidence="3" id="KW-1185">Reference proteome</keyword>
<dbReference type="Proteomes" id="UP001327560">
    <property type="component" value="Chromosome 2"/>
</dbReference>
<evidence type="ECO:0000313" key="3">
    <source>
        <dbReference type="Proteomes" id="UP001327560"/>
    </source>
</evidence>
<dbReference type="EMBL" id="CP136891">
    <property type="protein sequence ID" value="WOK97271.1"/>
    <property type="molecule type" value="Genomic_DNA"/>
</dbReference>
<feature type="region of interest" description="Disordered" evidence="1">
    <location>
        <begin position="25"/>
        <end position="89"/>
    </location>
</feature>
<organism evidence="2 3">
    <name type="scientific">Canna indica</name>
    <name type="common">Indian-shot</name>
    <dbReference type="NCBI Taxonomy" id="4628"/>
    <lineage>
        <taxon>Eukaryota</taxon>
        <taxon>Viridiplantae</taxon>
        <taxon>Streptophyta</taxon>
        <taxon>Embryophyta</taxon>
        <taxon>Tracheophyta</taxon>
        <taxon>Spermatophyta</taxon>
        <taxon>Magnoliopsida</taxon>
        <taxon>Liliopsida</taxon>
        <taxon>Zingiberales</taxon>
        <taxon>Cannaceae</taxon>
        <taxon>Canna</taxon>
    </lineage>
</organism>
<feature type="compositionally biased region" description="Low complexity" evidence="1">
    <location>
        <begin position="44"/>
        <end position="57"/>
    </location>
</feature>
<protein>
    <submittedName>
        <fullName evidence="2">Uncharacterized protein</fullName>
    </submittedName>
</protein>
<name>A0AAQ3JYU7_9LILI</name>